<dbReference type="RefSeq" id="WP_344347324.1">
    <property type="nucleotide sequence ID" value="NZ_BAAASM010000009.1"/>
</dbReference>
<name>A0ABW0WE52_STRNO</name>
<evidence type="ECO:0008006" key="3">
    <source>
        <dbReference type="Google" id="ProtNLM"/>
    </source>
</evidence>
<dbReference type="Proteomes" id="UP001596065">
    <property type="component" value="Unassembled WGS sequence"/>
</dbReference>
<protein>
    <recommendedName>
        <fullName evidence="3">DNA primase/polymerase bifunctional N-terminal domain-containing protein</fullName>
    </recommendedName>
</protein>
<reference evidence="2" key="1">
    <citation type="journal article" date="2019" name="Int. J. Syst. Evol. Microbiol.">
        <title>The Global Catalogue of Microorganisms (GCM) 10K type strain sequencing project: providing services to taxonomists for standard genome sequencing and annotation.</title>
        <authorList>
            <consortium name="The Broad Institute Genomics Platform"/>
            <consortium name="The Broad Institute Genome Sequencing Center for Infectious Disease"/>
            <person name="Wu L."/>
            <person name="Ma J."/>
        </authorList>
    </citation>
    <scope>NUCLEOTIDE SEQUENCE [LARGE SCALE GENOMIC DNA]</scope>
    <source>
        <strain evidence="2">KCTC 5701</strain>
    </source>
</reference>
<evidence type="ECO:0000313" key="1">
    <source>
        <dbReference type="EMBL" id="MFC5654550.1"/>
    </source>
</evidence>
<proteinExistence type="predicted"/>
<accession>A0ABW0WE52</accession>
<comment type="caution">
    <text evidence="1">The sequence shown here is derived from an EMBL/GenBank/DDBJ whole genome shotgun (WGS) entry which is preliminary data.</text>
</comment>
<gene>
    <name evidence="1" type="ORF">ACFP3J_03450</name>
</gene>
<keyword evidence="2" id="KW-1185">Reference proteome</keyword>
<evidence type="ECO:0000313" key="2">
    <source>
        <dbReference type="Proteomes" id="UP001596065"/>
    </source>
</evidence>
<organism evidence="1 2">
    <name type="scientific">Streptomyces nogalater</name>
    <dbReference type="NCBI Taxonomy" id="38314"/>
    <lineage>
        <taxon>Bacteria</taxon>
        <taxon>Bacillati</taxon>
        <taxon>Actinomycetota</taxon>
        <taxon>Actinomycetes</taxon>
        <taxon>Kitasatosporales</taxon>
        <taxon>Streptomycetaceae</taxon>
        <taxon>Streptomyces</taxon>
    </lineage>
</organism>
<sequence length="183" mass="20299">MTRVNVVQALTSADYARRVAAESWLLQAAPHKETAGIEWSQQAVALLTAGVTWDAVRVPYEVLDPAYNYDTEPLVLRRRLDELSVDGAVFCDPHRPCLYVMVPPGTDRLWPQDADVVKLGVDCLGGTLPYIRLVGVPRLDRTEPPGSYWLLPPDKAGRRHASAKNLYNALHACVRTAVRQVIS</sequence>
<dbReference type="EMBL" id="JBHSOE010000003">
    <property type="protein sequence ID" value="MFC5654550.1"/>
    <property type="molecule type" value="Genomic_DNA"/>
</dbReference>